<keyword evidence="2" id="KW-1185">Reference proteome</keyword>
<dbReference type="Proteomes" id="UP001144256">
    <property type="component" value="Unassembled WGS sequence"/>
</dbReference>
<sequence length="363" mass="42138">MKVKYTIIFLIIAILVGCVKKETLLIESKLLINKIPMDDDIVVPLSYYKVKSADTQTYLLMNDNIEKYDEVYLHACIDIVPSKAIKRISQKLNFEKSFQELKESLIKYSSQKDYEAFFVEAKDGLSWKIYILDEGKLNEMTINHNKEMNIQDVQIDENVIYIYSEKIYKINLIDYSTEVILDVKEKLGLDGTGNKVFIKDNICVLSINSSSSKSKGNKGLLIKYDLDRETLLTVDEKDRINQIFPYKNGFVATCSQNDTWDPIVKYYDSEFNLTMEKKLNIDSQFGHVTFPYYGNLVYIFNDKIYTCMEVDGSHIEEIVIIDIESSEILYQLEISYKDRQGFILSGPSFYKLNNGKLINLKKF</sequence>
<name>A0A9W5Y9L6_9FIRM</name>
<protein>
    <recommendedName>
        <fullName evidence="3">Lipoprotein</fullName>
    </recommendedName>
</protein>
<dbReference type="RefSeq" id="WP_281814278.1">
    <property type="nucleotide sequence ID" value="NZ_BRLB01000003.1"/>
</dbReference>
<accession>A0A9W5Y9L6</accession>
<organism evidence="1 2">
    <name type="scientific">Vallitalea longa</name>
    <dbReference type="NCBI Taxonomy" id="2936439"/>
    <lineage>
        <taxon>Bacteria</taxon>
        <taxon>Bacillati</taxon>
        <taxon>Bacillota</taxon>
        <taxon>Clostridia</taxon>
        <taxon>Lachnospirales</taxon>
        <taxon>Vallitaleaceae</taxon>
        <taxon>Vallitalea</taxon>
    </lineage>
</organism>
<dbReference type="AlphaFoldDB" id="A0A9W5Y9L6"/>
<evidence type="ECO:0008006" key="3">
    <source>
        <dbReference type="Google" id="ProtNLM"/>
    </source>
</evidence>
<comment type="caution">
    <text evidence="1">The sequence shown here is derived from an EMBL/GenBank/DDBJ whole genome shotgun (WGS) entry which is preliminary data.</text>
</comment>
<reference evidence="1" key="1">
    <citation type="submission" date="2022-06" db="EMBL/GenBank/DDBJ databases">
        <title>Vallitalea longa sp. nov., an anaerobic bacterium isolated from marine sediment.</title>
        <authorList>
            <person name="Hirano S."/>
            <person name="Terahara T."/>
            <person name="Mori K."/>
            <person name="Hamada M."/>
            <person name="Matsumoto R."/>
            <person name="Kobayashi T."/>
        </authorList>
    </citation>
    <scope>NUCLEOTIDE SEQUENCE</scope>
    <source>
        <strain evidence="1">SH18-1</strain>
    </source>
</reference>
<dbReference type="EMBL" id="BRLB01000003">
    <property type="protein sequence ID" value="GKX29099.1"/>
    <property type="molecule type" value="Genomic_DNA"/>
</dbReference>
<evidence type="ECO:0000313" key="2">
    <source>
        <dbReference type="Proteomes" id="UP001144256"/>
    </source>
</evidence>
<gene>
    <name evidence="1" type="ORF">SH1V18_15790</name>
</gene>
<dbReference type="PROSITE" id="PS51257">
    <property type="entry name" value="PROKAR_LIPOPROTEIN"/>
    <property type="match status" value="1"/>
</dbReference>
<proteinExistence type="predicted"/>
<evidence type="ECO:0000313" key="1">
    <source>
        <dbReference type="EMBL" id="GKX29099.1"/>
    </source>
</evidence>